<accession>A0A0E9VAF2</accession>
<protein>
    <submittedName>
        <fullName evidence="1">Uncharacterized protein</fullName>
    </submittedName>
</protein>
<dbReference type="EMBL" id="GBXM01033560">
    <property type="protein sequence ID" value="JAH75017.1"/>
    <property type="molecule type" value="Transcribed_RNA"/>
</dbReference>
<reference evidence="1" key="2">
    <citation type="journal article" date="2015" name="Fish Shellfish Immunol.">
        <title>Early steps in the European eel (Anguilla anguilla)-Vibrio vulnificus interaction in the gills: Role of the RtxA13 toxin.</title>
        <authorList>
            <person name="Callol A."/>
            <person name="Pajuelo D."/>
            <person name="Ebbesson L."/>
            <person name="Teles M."/>
            <person name="MacKenzie S."/>
            <person name="Amaro C."/>
        </authorList>
    </citation>
    <scope>NUCLEOTIDE SEQUENCE</scope>
</reference>
<name>A0A0E9VAF2_ANGAN</name>
<organism evidence="1">
    <name type="scientific">Anguilla anguilla</name>
    <name type="common">European freshwater eel</name>
    <name type="synonym">Muraena anguilla</name>
    <dbReference type="NCBI Taxonomy" id="7936"/>
    <lineage>
        <taxon>Eukaryota</taxon>
        <taxon>Metazoa</taxon>
        <taxon>Chordata</taxon>
        <taxon>Craniata</taxon>
        <taxon>Vertebrata</taxon>
        <taxon>Euteleostomi</taxon>
        <taxon>Actinopterygii</taxon>
        <taxon>Neopterygii</taxon>
        <taxon>Teleostei</taxon>
        <taxon>Anguilliformes</taxon>
        <taxon>Anguillidae</taxon>
        <taxon>Anguilla</taxon>
    </lineage>
</organism>
<sequence length="40" mass="4946">MNAPLLWYLRLRKWKFSESSEFTSRVHDFPCRIHKFMSSI</sequence>
<dbReference type="AlphaFoldDB" id="A0A0E9VAF2"/>
<evidence type="ECO:0000313" key="1">
    <source>
        <dbReference type="EMBL" id="JAH75017.1"/>
    </source>
</evidence>
<reference evidence="1" key="1">
    <citation type="submission" date="2014-11" db="EMBL/GenBank/DDBJ databases">
        <authorList>
            <person name="Amaro Gonzalez C."/>
        </authorList>
    </citation>
    <scope>NUCLEOTIDE SEQUENCE</scope>
</reference>
<proteinExistence type="predicted"/>